<keyword evidence="2" id="KW-1185">Reference proteome</keyword>
<reference evidence="2" key="1">
    <citation type="journal article" date="2019" name="Int. J. Syst. Evol. Microbiol.">
        <title>The Global Catalogue of Microorganisms (GCM) 10K type strain sequencing project: providing services to taxonomists for standard genome sequencing and annotation.</title>
        <authorList>
            <consortium name="The Broad Institute Genomics Platform"/>
            <consortium name="The Broad Institute Genome Sequencing Center for Infectious Disease"/>
            <person name="Wu L."/>
            <person name="Ma J."/>
        </authorList>
    </citation>
    <scope>NUCLEOTIDE SEQUENCE [LARGE SCALE GENOMIC DNA]</scope>
    <source>
        <strain evidence="2">CGMCC 1.15772</strain>
    </source>
</reference>
<organism evidence="1 2">
    <name type="scientific">Deinococcus lacus</name>
    <dbReference type="NCBI Taxonomy" id="392561"/>
    <lineage>
        <taxon>Bacteria</taxon>
        <taxon>Thermotogati</taxon>
        <taxon>Deinococcota</taxon>
        <taxon>Deinococci</taxon>
        <taxon>Deinococcales</taxon>
        <taxon>Deinococcaceae</taxon>
        <taxon>Deinococcus</taxon>
    </lineage>
</organism>
<sequence>MIHPHVPSHLAHLPRVSGLTLHRFPHATLTLEDGTTRQLDSNSRASLVQNCGQGWAVVVMAWDNPQSEVFAIPPKALPEVLRGFPEYCGVVTHVERHEDRYTVLTEHGGVHQYAFPLSYTVVTKNGTNPRDQFHLTDKQGWPIAIFDLPTPNDVRRLLHLDQPQFSTLAAI</sequence>
<accession>A0ABW1YG56</accession>
<name>A0ABW1YG56_9DEIO</name>
<proteinExistence type="predicted"/>
<dbReference type="Proteomes" id="UP001596297">
    <property type="component" value="Unassembled WGS sequence"/>
</dbReference>
<evidence type="ECO:0000313" key="2">
    <source>
        <dbReference type="Proteomes" id="UP001596297"/>
    </source>
</evidence>
<gene>
    <name evidence="1" type="ORF">ACFP81_10705</name>
</gene>
<dbReference type="EMBL" id="JBHSWD010000001">
    <property type="protein sequence ID" value="MFC6592418.1"/>
    <property type="molecule type" value="Genomic_DNA"/>
</dbReference>
<evidence type="ECO:0008006" key="3">
    <source>
        <dbReference type="Google" id="ProtNLM"/>
    </source>
</evidence>
<protein>
    <recommendedName>
        <fullName evidence="3">DUF1854 domain-containing protein</fullName>
    </recommendedName>
</protein>
<comment type="caution">
    <text evidence="1">The sequence shown here is derived from an EMBL/GenBank/DDBJ whole genome shotgun (WGS) entry which is preliminary data.</text>
</comment>
<evidence type="ECO:0000313" key="1">
    <source>
        <dbReference type="EMBL" id="MFC6592418.1"/>
    </source>
</evidence>
<dbReference type="RefSeq" id="WP_380083444.1">
    <property type="nucleotide sequence ID" value="NZ_JBHSWD010000001.1"/>
</dbReference>